<dbReference type="EMBL" id="JAIWYP010000006">
    <property type="protein sequence ID" value="KAH3815719.1"/>
    <property type="molecule type" value="Genomic_DNA"/>
</dbReference>
<evidence type="ECO:0000256" key="1">
    <source>
        <dbReference type="SAM" id="MobiDB-lite"/>
    </source>
</evidence>
<keyword evidence="3" id="KW-1185">Reference proteome</keyword>
<dbReference type="AlphaFoldDB" id="A0A9D4JME0"/>
<feature type="region of interest" description="Disordered" evidence="1">
    <location>
        <begin position="43"/>
        <end position="75"/>
    </location>
</feature>
<reference evidence="2" key="2">
    <citation type="submission" date="2020-11" db="EMBL/GenBank/DDBJ databases">
        <authorList>
            <person name="McCartney M.A."/>
            <person name="Auch B."/>
            <person name="Kono T."/>
            <person name="Mallez S."/>
            <person name="Becker A."/>
            <person name="Gohl D.M."/>
            <person name="Silverstein K.A.T."/>
            <person name="Koren S."/>
            <person name="Bechman K.B."/>
            <person name="Herman A."/>
            <person name="Abrahante J.E."/>
            <person name="Garbe J."/>
        </authorList>
    </citation>
    <scope>NUCLEOTIDE SEQUENCE</scope>
    <source>
        <strain evidence="2">Duluth1</strain>
        <tissue evidence="2">Whole animal</tissue>
    </source>
</reference>
<evidence type="ECO:0000313" key="2">
    <source>
        <dbReference type="EMBL" id="KAH3815719.1"/>
    </source>
</evidence>
<evidence type="ECO:0000313" key="3">
    <source>
        <dbReference type="Proteomes" id="UP000828390"/>
    </source>
</evidence>
<accession>A0A9D4JME0</accession>
<sequence>MVDMYGNTEYGNTKGYTLLKLKLGNMAKSSGLAARMMAKAVAKGQELRENEEPKNDCEQNVYDEPDGKTGELQEDSESVTKVFAKRSWKAVSKQVNDDNKEHKYQAPPKFNLAMLQQTVQQMTNIKRSRQDLYERYGIVTTTLPDGRVVCENIISRAAVRTNGGWNTICKAEKLPAAIGSTKVKVKCRTTYCRGQSD</sequence>
<reference evidence="2" key="1">
    <citation type="journal article" date="2019" name="bioRxiv">
        <title>The Genome of the Zebra Mussel, Dreissena polymorpha: A Resource for Invasive Species Research.</title>
        <authorList>
            <person name="McCartney M.A."/>
            <person name="Auch B."/>
            <person name="Kono T."/>
            <person name="Mallez S."/>
            <person name="Zhang Y."/>
            <person name="Obille A."/>
            <person name="Becker A."/>
            <person name="Abrahante J.E."/>
            <person name="Garbe J."/>
            <person name="Badalamenti J.P."/>
            <person name="Herman A."/>
            <person name="Mangelson H."/>
            <person name="Liachko I."/>
            <person name="Sullivan S."/>
            <person name="Sone E.D."/>
            <person name="Koren S."/>
            <person name="Silverstein K.A.T."/>
            <person name="Beckman K.B."/>
            <person name="Gohl D.M."/>
        </authorList>
    </citation>
    <scope>NUCLEOTIDE SEQUENCE</scope>
    <source>
        <strain evidence="2">Duluth1</strain>
        <tissue evidence="2">Whole animal</tissue>
    </source>
</reference>
<organism evidence="2 3">
    <name type="scientific">Dreissena polymorpha</name>
    <name type="common">Zebra mussel</name>
    <name type="synonym">Mytilus polymorpha</name>
    <dbReference type="NCBI Taxonomy" id="45954"/>
    <lineage>
        <taxon>Eukaryota</taxon>
        <taxon>Metazoa</taxon>
        <taxon>Spiralia</taxon>
        <taxon>Lophotrochozoa</taxon>
        <taxon>Mollusca</taxon>
        <taxon>Bivalvia</taxon>
        <taxon>Autobranchia</taxon>
        <taxon>Heteroconchia</taxon>
        <taxon>Euheterodonta</taxon>
        <taxon>Imparidentia</taxon>
        <taxon>Neoheterodontei</taxon>
        <taxon>Myida</taxon>
        <taxon>Dreissenoidea</taxon>
        <taxon>Dreissenidae</taxon>
        <taxon>Dreissena</taxon>
    </lineage>
</organism>
<protein>
    <submittedName>
        <fullName evidence="2">Uncharacterized protein</fullName>
    </submittedName>
</protein>
<name>A0A9D4JME0_DREPO</name>
<comment type="caution">
    <text evidence="2">The sequence shown here is derived from an EMBL/GenBank/DDBJ whole genome shotgun (WGS) entry which is preliminary data.</text>
</comment>
<gene>
    <name evidence="2" type="ORF">DPMN_144250</name>
</gene>
<proteinExistence type="predicted"/>
<feature type="compositionally biased region" description="Basic and acidic residues" evidence="1">
    <location>
        <begin position="45"/>
        <end position="57"/>
    </location>
</feature>
<dbReference type="Proteomes" id="UP000828390">
    <property type="component" value="Unassembled WGS sequence"/>
</dbReference>